<evidence type="ECO:0000313" key="6">
    <source>
        <dbReference type="EMBL" id="HAF5709381.1"/>
    </source>
</evidence>
<reference evidence="4" key="1">
    <citation type="journal article" date="2018" name="Genome Biol.">
        <title>SKESA: strategic k-mer extension for scrupulous assemblies.</title>
        <authorList>
            <person name="Souvorov A."/>
            <person name="Agarwala R."/>
            <person name="Lipman D.J."/>
        </authorList>
    </citation>
    <scope>NUCLEOTIDE SEQUENCE</scope>
    <source>
        <strain evidence="3">MA.1090800471</strain>
        <strain evidence="1">MA.NL_R45</strain>
        <strain evidence="4">MA.NL_R46</strain>
        <strain evidence="6">MA.NL_R47</strain>
        <strain evidence="2">MA.NL_R49</strain>
        <strain evidence="5">MA.NL_R53</strain>
    </source>
</reference>
<gene>
    <name evidence="3" type="ORF">G8C37_000585</name>
    <name evidence="5" type="ORF">G8M48_000670</name>
    <name evidence="4" type="ORF">G8M59_000671</name>
    <name evidence="6" type="ORF">G8M80_000670</name>
    <name evidence="2" type="ORF">G9A42_000670</name>
    <name evidence="1" type="ORF">G9B74_000584</name>
</gene>
<sequence length="58" mass="7069">MALKDWQFVTGADSAWEDFYNWYRPLKISYERDAEKIWRESVTPELVDKIIETQLEAW</sequence>
<proteinExistence type="predicted"/>
<reference evidence="4" key="2">
    <citation type="submission" date="2020-02" db="EMBL/GenBank/DDBJ databases">
        <authorList>
            <consortium name="NCBI Pathogen Detection Project"/>
        </authorList>
    </citation>
    <scope>NUCLEOTIDE SEQUENCE</scope>
    <source>
        <strain evidence="3">MA.1090800471</strain>
        <strain evidence="1">MA.NL_R45</strain>
        <strain evidence="4">MA.NL_R46</strain>
        <strain evidence="6">MA.NL_R47</strain>
        <strain evidence="2">MA.NL_R49</strain>
        <strain evidence="5">MA.NL_R53</strain>
    </source>
</reference>
<evidence type="ECO:0000313" key="2">
    <source>
        <dbReference type="EMBL" id="HAF3245644.1"/>
    </source>
</evidence>
<dbReference type="RefSeq" id="WP_165802682.1">
    <property type="nucleotide sequence ID" value="NZ_CAIZAD010000002.1"/>
</dbReference>
<evidence type="ECO:0000313" key="3">
    <source>
        <dbReference type="EMBL" id="HAF3636674.1"/>
    </source>
</evidence>
<organism evidence="4">
    <name type="scientific">Salmonella enterica</name>
    <name type="common">Salmonella choleraesuis</name>
    <dbReference type="NCBI Taxonomy" id="28901"/>
    <lineage>
        <taxon>Bacteria</taxon>
        <taxon>Pseudomonadati</taxon>
        <taxon>Pseudomonadota</taxon>
        <taxon>Gammaproteobacteria</taxon>
        <taxon>Enterobacterales</taxon>
        <taxon>Enterobacteriaceae</taxon>
        <taxon>Salmonella</taxon>
    </lineage>
</organism>
<evidence type="ECO:0000313" key="5">
    <source>
        <dbReference type="EMBL" id="HAF4716249.1"/>
    </source>
</evidence>
<dbReference type="EMBL" id="DAAVAK010000001">
    <property type="protein sequence ID" value="HAF3636674.1"/>
    <property type="molecule type" value="Genomic_DNA"/>
</dbReference>
<accession>A0A747J2V3</accession>
<comment type="caution">
    <text evidence="4">The sequence shown here is derived from an EMBL/GenBank/DDBJ whole genome shotgun (WGS) entry which is preliminary data.</text>
</comment>
<evidence type="ECO:0000313" key="4">
    <source>
        <dbReference type="EMBL" id="HAF4475999.1"/>
    </source>
</evidence>
<dbReference type="EMBL" id="DAAVFJ010000001">
    <property type="protein sequence ID" value="HAF4475999.1"/>
    <property type="molecule type" value="Genomic_DNA"/>
</dbReference>
<dbReference type="EMBL" id="DAAVHE010000001">
    <property type="protein sequence ID" value="HAF4716249.1"/>
    <property type="molecule type" value="Genomic_DNA"/>
</dbReference>
<protein>
    <submittedName>
        <fullName evidence="4">Uncharacterized protein</fullName>
    </submittedName>
</protein>
<dbReference type="AlphaFoldDB" id="A0A747J2V3"/>
<dbReference type="EMBL" id="DAAVUO010000001">
    <property type="protein sequence ID" value="HAF5709381.1"/>
    <property type="molecule type" value="Genomic_DNA"/>
</dbReference>
<dbReference type="EMBL" id="DAAUUI010000001">
    <property type="protein sequence ID" value="HAF3245644.1"/>
    <property type="molecule type" value="Genomic_DNA"/>
</dbReference>
<name>A0A747J2V3_SALER</name>
<dbReference type="EMBL" id="DAAULE010000001">
    <property type="protein sequence ID" value="HAF2688689.1"/>
    <property type="molecule type" value="Genomic_DNA"/>
</dbReference>
<evidence type="ECO:0000313" key="1">
    <source>
        <dbReference type="EMBL" id="HAF2688689.1"/>
    </source>
</evidence>